<organism evidence="1 2">
    <name type="scientific">Rhodococcus erythropolis</name>
    <name type="common">Arthrobacter picolinophilus</name>
    <dbReference type="NCBI Taxonomy" id="1833"/>
    <lineage>
        <taxon>Bacteria</taxon>
        <taxon>Bacillati</taxon>
        <taxon>Actinomycetota</taxon>
        <taxon>Actinomycetes</taxon>
        <taxon>Mycobacteriales</taxon>
        <taxon>Nocardiaceae</taxon>
        <taxon>Rhodococcus</taxon>
        <taxon>Rhodococcus erythropolis group</taxon>
    </lineage>
</organism>
<dbReference type="GeneID" id="80427120"/>
<sequence length="43" mass="5136">MTTYRYLDADRNLLEEKDFETEQDAQEYRLSVLGAEHIEPTDE</sequence>
<gene>
    <name evidence="1" type="ORF">G9444_3658</name>
</gene>
<accession>A0A6G9CVL8</accession>
<protein>
    <submittedName>
        <fullName evidence="1">Uncharacterized protein</fullName>
    </submittedName>
</protein>
<dbReference type="EMBL" id="CP050124">
    <property type="protein sequence ID" value="QIP40902.1"/>
    <property type="molecule type" value="Genomic_DNA"/>
</dbReference>
<dbReference type="RefSeq" id="WP_256082667.1">
    <property type="nucleotide sequence ID" value="NZ_AP018733.1"/>
</dbReference>
<proteinExistence type="predicted"/>
<name>A0A6G9CVL8_RHOER</name>
<dbReference type="AlphaFoldDB" id="A0A6G9CVL8"/>
<dbReference type="Proteomes" id="UP000502345">
    <property type="component" value="Chromosome"/>
</dbReference>
<evidence type="ECO:0000313" key="2">
    <source>
        <dbReference type="Proteomes" id="UP000502345"/>
    </source>
</evidence>
<reference evidence="1 2" key="1">
    <citation type="submission" date="2020-03" db="EMBL/GenBank/DDBJ databases">
        <title>Screen low temperature-resistant strains for efficient degradation of petroleum hydrocarbons under the low temperature.</title>
        <authorList>
            <person name="Wang Y."/>
            <person name="Chen J."/>
        </authorList>
    </citation>
    <scope>NUCLEOTIDE SEQUENCE [LARGE SCALE GENOMIC DNA]</scope>
    <source>
        <strain evidence="1 2">KB1</strain>
    </source>
</reference>
<evidence type="ECO:0000313" key="1">
    <source>
        <dbReference type="EMBL" id="QIP40902.1"/>
    </source>
</evidence>